<dbReference type="PANTHER" id="PTHR31760">
    <property type="entry name" value="S-ADENOSYL-L-METHIONINE-DEPENDENT METHYLTRANSFERASES SUPERFAMILY PROTEIN"/>
    <property type="match status" value="1"/>
</dbReference>
<keyword evidence="1 6" id="KW-0963">Cytoplasm</keyword>
<dbReference type="Proteomes" id="UP000585681">
    <property type="component" value="Unassembled WGS sequence"/>
</dbReference>
<protein>
    <recommendedName>
        <fullName evidence="6">Ribosomal RNA small subunit methyltransferase G</fullName>
        <ecNumber evidence="6">2.1.1.170</ecNumber>
    </recommendedName>
    <alternativeName>
        <fullName evidence="6">16S rRNA 7-methylguanosine methyltransferase</fullName>
        <shortName evidence="6">16S rRNA m7G methyltransferase</shortName>
    </alternativeName>
</protein>
<evidence type="ECO:0000256" key="4">
    <source>
        <dbReference type="ARBA" id="ARBA00022679"/>
    </source>
</evidence>
<dbReference type="GO" id="GO:0005829">
    <property type="term" value="C:cytosol"/>
    <property type="evidence" value="ECO:0007669"/>
    <property type="project" value="TreeGrafter"/>
</dbReference>
<comment type="similarity">
    <text evidence="6">Belongs to the methyltransferase superfamily. RNA methyltransferase RsmG family.</text>
</comment>
<dbReference type="AlphaFoldDB" id="A0A840C861"/>
<dbReference type="PIRSF" id="PIRSF003078">
    <property type="entry name" value="GidB"/>
    <property type="match status" value="1"/>
</dbReference>
<dbReference type="HAMAP" id="MF_00074">
    <property type="entry name" value="16SrRNA_methyltr_G"/>
    <property type="match status" value="1"/>
</dbReference>
<keyword evidence="3 6" id="KW-0489">Methyltransferase</keyword>
<gene>
    <name evidence="6" type="primary">rsmG</name>
    <name evidence="7" type="ORF">GGR17_001406</name>
</gene>
<evidence type="ECO:0000256" key="2">
    <source>
        <dbReference type="ARBA" id="ARBA00022552"/>
    </source>
</evidence>
<organism evidence="7 8">
    <name type="scientific">Actibacterium naphthalenivorans</name>
    <dbReference type="NCBI Taxonomy" id="1614693"/>
    <lineage>
        <taxon>Bacteria</taxon>
        <taxon>Pseudomonadati</taxon>
        <taxon>Pseudomonadota</taxon>
        <taxon>Alphaproteobacteria</taxon>
        <taxon>Rhodobacterales</taxon>
        <taxon>Roseobacteraceae</taxon>
        <taxon>Actibacterium</taxon>
    </lineage>
</organism>
<feature type="binding site" evidence="6">
    <location>
        <begin position="124"/>
        <end position="125"/>
    </location>
    <ligand>
        <name>S-adenosyl-L-methionine</name>
        <dbReference type="ChEBI" id="CHEBI:59789"/>
    </ligand>
</feature>
<evidence type="ECO:0000313" key="7">
    <source>
        <dbReference type="EMBL" id="MBB4021615.1"/>
    </source>
</evidence>
<dbReference type="Gene3D" id="3.40.50.150">
    <property type="entry name" value="Vaccinia Virus protein VP39"/>
    <property type="match status" value="1"/>
</dbReference>
<sequence>MSDLAGADLNVSRETLDRLTAYVALLKKWNPAINLVARSTLENAWSRHIADSAQIFDLAPQGARHWVDLGSGGGFPGAVVAILAAERAPEMRLTLVESDQRKAIFLRTVARELGVPMTIIARRIEDVSPLAADVVSARALASLSVLLGYAARHLAPGGVAIFLKGANHTAEIQEALASWRFDVQKTASRTAPDAVILTIGELSHV</sequence>
<feature type="binding site" evidence="6">
    <location>
        <position position="70"/>
    </location>
    <ligand>
        <name>S-adenosyl-L-methionine</name>
        <dbReference type="ChEBI" id="CHEBI:59789"/>
    </ligand>
</feature>
<reference evidence="7" key="1">
    <citation type="submission" date="2020-08" db="EMBL/GenBank/DDBJ databases">
        <title>Genomic Encyclopedia of Type Strains, Phase IV (KMG-IV): sequencing the most valuable type-strain genomes for metagenomic binning, comparative biology and taxonomic classification.</title>
        <authorList>
            <person name="Goeker M."/>
        </authorList>
    </citation>
    <scope>NUCLEOTIDE SEQUENCE [LARGE SCALE GENOMIC DNA]</scope>
    <source>
        <strain evidence="7">DSM 105040</strain>
    </source>
</reference>
<dbReference type="Pfam" id="PF02527">
    <property type="entry name" value="GidB"/>
    <property type="match status" value="1"/>
</dbReference>
<comment type="caution">
    <text evidence="6">Lacks conserved residue(s) required for the propagation of feature annotation.</text>
</comment>
<name>A0A840C861_9RHOB</name>
<dbReference type="GO" id="GO:0070043">
    <property type="term" value="F:rRNA (guanine-N7-)-methyltransferase activity"/>
    <property type="evidence" value="ECO:0007669"/>
    <property type="project" value="UniProtKB-UniRule"/>
</dbReference>
<dbReference type="EMBL" id="JACIEQ010000001">
    <property type="protein sequence ID" value="MBB4021615.1"/>
    <property type="molecule type" value="Genomic_DNA"/>
</dbReference>
<comment type="function">
    <text evidence="6">Specifically methylates the N7 position of guanine in position 527 of 16S rRNA.</text>
</comment>
<feature type="binding site" evidence="6">
    <location>
        <position position="75"/>
    </location>
    <ligand>
        <name>S-adenosyl-L-methionine</name>
        <dbReference type="ChEBI" id="CHEBI:59789"/>
    </ligand>
</feature>
<dbReference type="RefSeq" id="WP_054537549.1">
    <property type="nucleotide sequence ID" value="NZ_JACIEQ010000001.1"/>
</dbReference>
<dbReference type="NCBIfam" id="TIGR00138">
    <property type="entry name" value="rsmG_gidB"/>
    <property type="match status" value="1"/>
</dbReference>
<keyword evidence="5 6" id="KW-0949">S-adenosyl-L-methionine</keyword>
<accession>A0A840C861</accession>
<evidence type="ECO:0000313" key="8">
    <source>
        <dbReference type="Proteomes" id="UP000585681"/>
    </source>
</evidence>
<dbReference type="EC" id="2.1.1.170" evidence="6"/>
<dbReference type="InterPro" id="IPR029063">
    <property type="entry name" value="SAM-dependent_MTases_sf"/>
</dbReference>
<keyword evidence="8" id="KW-1185">Reference proteome</keyword>
<keyword evidence="2 6" id="KW-0698">rRNA processing</keyword>
<comment type="subcellular location">
    <subcellularLocation>
        <location evidence="6">Cytoplasm</location>
    </subcellularLocation>
</comment>
<evidence type="ECO:0000256" key="5">
    <source>
        <dbReference type="ARBA" id="ARBA00022691"/>
    </source>
</evidence>
<feature type="binding site" evidence="6">
    <location>
        <position position="138"/>
    </location>
    <ligand>
        <name>S-adenosyl-L-methionine</name>
        <dbReference type="ChEBI" id="CHEBI:59789"/>
    </ligand>
</feature>
<comment type="catalytic activity">
    <reaction evidence="6">
        <text>guanosine(527) in 16S rRNA + S-adenosyl-L-methionine = N(7)-methylguanosine(527) in 16S rRNA + S-adenosyl-L-homocysteine</text>
        <dbReference type="Rhea" id="RHEA:42732"/>
        <dbReference type="Rhea" id="RHEA-COMP:10209"/>
        <dbReference type="Rhea" id="RHEA-COMP:10210"/>
        <dbReference type="ChEBI" id="CHEBI:57856"/>
        <dbReference type="ChEBI" id="CHEBI:59789"/>
        <dbReference type="ChEBI" id="CHEBI:74269"/>
        <dbReference type="ChEBI" id="CHEBI:74480"/>
        <dbReference type="EC" id="2.1.1.170"/>
    </reaction>
</comment>
<keyword evidence="4 6" id="KW-0808">Transferase</keyword>
<evidence type="ECO:0000256" key="3">
    <source>
        <dbReference type="ARBA" id="ARBA00022603"/>
    </source>
</evidence>
<dbReference type="InterPro" id="IPR003682">
    <property type="entry name" value="rRNA_ssu_MeTfrase_G"/>
</dbReference>
<evidence type="ECO:0000256" key="6">
    <source>
        <dbReference type="HAMAP-Rule" id="MF_00074"/>
    </source>
</evidence>
<dbReference type="PANTHER" id="PTHR31760:SF0">
    <property type="entry name" value="S-ADENOSYL-L-METHIONINE-DEPENDENT METHYLTRANSFERASES SUPERFAMILY PROTEIN"/>
    <property type="match status" value="1"/>
</dbReference>
<comment type="caution">
    <text evidence="7">The sequence shown here is derived from an EMBL/GenBank/DDBJ whole genome shotgun (WGS) entry which is preliminary data.</text>
</comment>
<dbReference type="SUPFAM" id="SSF53335">
    <property type="entry name" value="S-adenosyl-L-methionine-dependent methyltransferases"/>
    <property type="match status" value="1"/>
</dbReference>
<evidence type="ECO:0000256" key="1">
    <source>
        <dbReference type="ARBA" id="ARBA00022490"/>
    </source>
</evidence>
<proteinExistence type="inferred from homology"/>